<name>A0A0A9ATL7_ARUDO</name>
<accession>A0A0A9ATL7</accession>
<reference evidence="1" key="1">
    <citation type="submission" date="2014-09" db="EMBL/GenBank/DDBJ databases">
        <authorList>
            <person name="Magalhaes I.L.F."/>
            <person name="Oliveira U."/>
            <person name="Santos F.R."/>
            <person name="Vidigal T.H.D.A."/>
            <person name="Brescovit A.D."/>
            <person name="Santos A.J."/>
        </authorList>
    </citation>
    <scope>NUCLEOTIDE SEQUENCE</scope>
    <source>
        <tissue evidence="1">Shoot tissue taken approximately 20 cm above the soil surface</tissue>
    </source>
</reference>
<organism evidence="1">
    <name type="scientific">Arundo donax</name>
    <name type="common">Giant reed</name>
    <name type="synonym">Donax arundinaceus</name>
    <dbReference type="NCBI Taxonomy" id="35708"/>
    <lineage>
        <taxon>Eukaryota</taxon>
        <taxon>Viridiplantae</taxon>
        <taxon>Streptophyta</taxon>
        <taxon>Embryophyta</taxon>
        <taxon>Tracheophyta</taxon>
        <taxon>Spermatophyta</taxon>
        <taxon>Magnoliopsida</taxon>
        <taxon>Liliopsida</taxon>
        <taxon>Poales</taxon>
        <taxon>Poaceae</taxon>
        <taxon>PACMAD clade</taxon>
        <taxon>Arundinoideae</taxon>
        <taxon>Arundineae</taxon>
        <taxon>Arundo</taxon>
    </lineage>
</organism>
<dbReference type="EMBL" id="GBRH01245635">
    <property type="protein sequence ID" value="JAD52260.1"/>
    <property type="molecule type" value="Transcribed_RNA"/>
</dbReference>
<dbReference type="AlphaFoldDB" id="A0A0A9ATL7"/>
<evidence type="ECO:0000313" key="1">
    <source>
        <dbReference type="EMBL" id="JAD52260.1"/>
    </source>
</evidence>
<proteinExistence type="predicted"/>
<reference evidence="1" key="2">
    <citation type="journal article" date="2015" name="Data Brief">
        <title>Shoot transcriptome of the giant reed, Arundo donax.</title>
        <authorList>
            <person name="Barrero R.A."/>
            <person name="Guerrero F.D."/>
            <person name="Moolhuijzen P."/>
            <person name="Goolsby J.A."/>
            <person name="Tidwell J."/>
            <person name="Bellgard S.E."/>
            <person name="Bellgard M.I."/>
        </authorList>
    </citation>
    <scope>NUCLEOTIDE SEQUENCE</scope>
    <source>
        <tissue evidence="1">Shoot tissue taken approximately 20 cm above the soil surface</tissue>
    </source>
</reference>
<sequence>MQRCLTVQHWSLLAQIRRLCRGSGFSLIEENI</sequence>
<protein>
    <submittedName>
        <fullName evidence="1">Uncharacterized protein</fullName>
    </submittedName>
</protein>